<dbReference type="EMBL" id="SPSF01000055">
    <property type="protein sequence ID" value="MPQ64714.1"/>
    <property type="molecule type" value="Genomic_DNA"/>
</dbReference>
<keyword evidence="1" id="KW-0472">Membrane</keyword>
<proteinExistence type="predicted"/>
<evidence type="ECO:0000256" key="1">
    <source>
        <dbReference type="SAM" id="Phobius"/>
    </source>
</evidence>
<evidence type="ECO:0000313" key="2">
    <source>
        <dbReference type="EMBL" id="MPQ64714.1"/>
    </source>
</evidence>
<evidence type="ECO:0000313" key="3">
    <source>
        <dbReference type="Proteomes" id="UP000342249"/>
    </source>
</evidence>
<feature type="transmembrane region" description="Helical" evidence="1">
    <location>
        <begin position="7"/>
        <end position="24"/>
    </location>
</feature>
<dbReference type="Proteomes" id="UP000342249">
    <property type="component" value="Unassembled WGS sequence"/>
</dbReference>
<feature type="transmembrane region" description="Helical" evidence="1">
    <location>
        <begin position="107"/>
        <end position="132"/>
    </location>
</feature>
<accession>A0A5N7IV25</accession>
<reference evidence="2 3" key="1">
    <citation type="journal article" date="2019" name="Lett. Appl. Microbiol.">
        <title>A case of 'blown pack' spoilage of vacuum-packaged pork likely associated with Clostridium estertheticum in Canada.</title>
        <authorList>
            <person name="Zhang P."/>
            <person name="Ward P."/>
            <person name="McMullen L.M."/>
            <person name="Yang X."/>
        </authorList>
    </citation>
    <scope>NUCLEOTIDE SEQUENCE [LARGE SCALE GENOMIC DNA]</scope>
    <source>
        <strain evidence="2 3">MA19</strain>
    </source>
</reference>
<feature type="transmembrane region" description="Helical" evidence="1">
    <location>
        <begin position="206"/>
        <end position="224"/>
    </location>
</feature>
<protein>
    <submittedName>
        <fullName evidence="2">Uncharacterized protein</fullName>
    </submittedName>
</protein>
<organism evidence="2 3">
    <name type="scientific">Clostridium estertheticum</name>
    <dbReference type="NCBI Taxonomy" id="238834"/>
    <lineage>
        <taxon>Bacteria</taxon>
        <taxon>Bacillati</taxon>
        <taxon>Bacillota</taxon>
        <taxon>Clostridia</taxon>
        <taxon>Eubacteriales</taxon>
        <taxon>Clostridiaceae</taxon>
        <taxon>Clostridium</taxon>
    </lineage>
</organism>
<comment type="caution">
    <text evidence="2">The sequence shown here is derived from an EMBL/GenBank/DDBJ whole genome shotgun (WGS) entry which is preliminary data.</text>
</comment>
<dbReference type="RefSeq" id="WP_152753868.1">
    <property type="nucleotide sequence ID" value="NZ_SPSE01000054.1"/>
</dbReference>
<gene>
    <name evidence="2" type="ORF">E4V82_21810</name>
</gene>
<feature type="transmembrane region" description="Helical" evidence="1">
    <location>
        <begin position="172"/>
        <end position="200"/>
    </location>
</feature>
<keyword evidence="1" id="KW-1133">Transmembrane helix</keyword>
<feature type="transmembrane region" description="Helical" evidence="1">
    <location>
        <begin position="144"/>
        <end position="165"/>
    </location>
</feature>
<feature type="transmembrane region" description="Helical" evidence="1">
    <location>
        <begin position="65"/>
        <end position="87"/>
    </location>
</feature>
<dbReference type="AlphaFoldDB" id="A0A5N7IV25"/>
<keyword evidence="1" id="KW-0812">Transmembrane</keyword>
<name>A0A5N7IV25_9CLOT</name>
<sequence length="234" mass="27134">MKNIVSKVYLIFIIVTEVIMLMYFKRRFCGLTQLDFSNFTKFYFIFTEHGDSIFNSQDILVNISYFSSLIFSFLYVLSAVPGMSANYRSIIIIRYNTRLKYWNQLKVSGFIFCFKCQIITWITIISSCYLFLKPIRYTDLSVPLMILFLNSLFFMNLCINLYSYITIRYNDIMAISGITILIGVLLNIDIAVSGVSFITLGNINSSILGFIIIVVGYFLLNFILKIRISKIDLL</sequence>